<gene>
    <name evidence="2" type="ORF">SAMN02746066_02044</name>
</gene>
<keyword evidence="1" id="KW-0472">Membrane</keyword>
<dbReference type="EMBL" id="FRCP01000010">
    <property type="protein sequence ID" value="SHM46058.1"/>
    <property type="molecule type" value="Genomic_DNA"/>
</dbReference>
<dbReference type="AlphaFoldDB" id="A0A1M7IZB8"/>
<dbReference type="Proteomes" id="UP000184038">
    <property type="component" value="Unassembled WGS sequence"/>
</dbReference>
<protein>
    <submittedName>
        <fullName evidence="2">Putative F0F1-ATPase subunit Ca2+/Mg2+ transporter</fullName>
    </submittedName>
</protein>
<name>A0A1M7IZB8_9FIRM</name>
<keyword evidence="3" id="KW-1185">Reference proteome</keyword>
<organism evidence="2 3">
    <name type="scientific">Anaerosporobacter mobilis DSM 15930</name>
    <dbReference type="NCBI Taxonomy" id="1120996"/>
    <lineage>
        <taxon>Bacteria</taxon>
        <taxon>Bacillati</taxon>
        <taxon>Bacillota</taxon>
        <taxon>Clostridia</taxon>
        <taxon>Lachnospirales</taxon>
        <taxon>Lachnospiraceae</taxon>
        <taxon>Anaerosporobacter</taxon>
    </lineage>
</organism>
<evidence type="ECO:0000313" key="3">
    <source>
        <dbReference type="Proteomes" id="UP000184038"/>
    </source>
</evidence>
<keyword evidence="1" id="KW-1133">Transmembrane helix</keyword>
<evidence type="ECO:0000313" key="2">
    <source>
        <dbReference type="EMBL" id="SHM46058.1"/>
    </source>
</evidence>
<proteinExistence type="predicted"/>
<evidence type="ECO:0000256" key="1">
    <source>
        <dbReference type="SAM" id="Phobius"/>
    </source>
</evidence>
<reference evidence="2 3" key="1">
    <citation type="submission" date="2016-11" db="EMBL/GenBank/DDBJ databases">
        <authorList>
            <person name="Jaros S."/>
            <person name="Januszkiewicz K."/>
            <person name="Wedrychowicz H."/>
        </authorList>
    </citation>
    <scope>NUCLEOTIDE SEQUENCE [LARGE SCALE GENOMIC DNA]</scope>
    <source>
        <strain evidence="2 3">DSM 15930</strain>
    </source>
</reference>
<feature type="transmembrane region" description="Helical" evidence="1">
    <location>
        <begin position="44"/>
        <end position="65"/>
    </location>
</feature>
<dbReference type="RefSeq" id="WP_073287083.1">
    <property type="nucleotide sequence ID" value="NZ_FRCP01000010.1"/>
</dbReference>
<dbReference type="STRING" id="1120996.SAMN02746066_02044"/>
<dbReference type="Pfam" id="PF09527">
    <property type="entry name" value="ATPase_gene1"/>
    <property type="match status" value="1"/>
</dbReference>
<dbReference type="OrthoDB" id="2087782at2"/>
<accession>A0A1M7IZB8</accession>
<keyword evidence="1" id="KW-0812">Transmembrane</keyword>
<sequence length="94" mass="11144">MNKDNREIFRALSLITQIGVTLLTTVFISIFIGYKMDEKFGTSFWFPIWLIIGLLAGFQNIYRLVKRFYFKDKVKEDKELEYFESLKSKSSAKK</sequence>
<feature type="transmembrane region" description="Helical" evidence="1">
    <location>
        <begin position="12"/>
        <end position="32"/>
    </location>
</feature>
<dbReference type="InterPro" id="IPR032820">
    <property type="entry name" value="ATPase_put"/>
</dbReference>